<dbReference type="AlphaFoldDB" id="A0A151GHQ0"/>
<dbReference type="InParanoid" id="A0A151GHQ0"/>
<sequence length="480" mass="50699">MGEPGATAPHPVLVEAKPSIRSVVHSAVSRATNDDDDDDDDDHHHLHHPHATSSPPRQLTLEHGNGGGGDDDGGVAVAQSCPDMPSETVTEVEIDTEANLRRLQQALPAPAPAGGLHASWTRPAQWNAGSLQRPLPASGADVLRSSWKRPTQCDAGSVQQPLPASGPEALDDASRKRPAPCDAGSLQQPSRASGSDVLEASRRRPRQWNAGAEPEPALLRQPAVPTESRSSILAPQPAHGPQTPPQQARRRRPQHGRPELQEAPTPAEHGHEPALSPALAPSLVSDWRPARRGRRHQVVAEARSDGSTPGEERLLLPSLLRPEPDAKEARHQGTRRPPKRCPSSSRLFLSRRPCRTPLAASEAGVDAGAGKRPPTLACSFKPAIPDDGEGGTSVFRSDETLRIAAAERPVDLLEATASPTTAPAASAHGGKQRPVSALGPTSLSAADQDLCRALSRKPPLSATSRRTPWRPAGGLGTKSP</sequence>
<dbReference type="RefSeq" id="XP_040655941.1">
    <property type="nucleotide sequence ID" value="XM_040800908.1"/>
</dbReference>
<proteinExistence type="predicted"/>
<reference evidence="2 3" key="1">
    <citation type="journal article" date="2016" name="Sci. Rep.">
        <title>Insights into Adaptations to a Near-Obligate Nematode Endoparasitic Lifestyle from the Finished Genome of Drechmeria coniospora.</title>
        <authorList>
            <person name="Zhang L."/>
            <person name="Zhou Z."/>
            <person name="Guo Q."/>
            <person name="Fokkens L."/>
            <person name="Miskei M."/>
            <person name="Pocsi I."/>
            <person name="Zhang W."/>
            <person name="Chen M."/>
            <person name="Wang L."/>
            <person name="Sun Y."/>
            <person name="Donzelli B.G."/>
            <person name="Gibson D.M."/>
            <person name="Nelson D.R."/>
            <person name="Luo J.G."/>
            <person name="Rep M."/>
            <person name="Liu H."/>
            <person name="Yang S."/>
            <person name="Wang J."/>
            <person name="Krasnoff S.B."/>
            <person name="Xu Y."/>
            <person name="Molnar I."/>
            <person name="Lin M."/>
        </authorList>
    </citation>
    <scope>NUCLEOTIDE SEQUENCE [LARGE SCALE GENOMIC DNA]</scope>
    <source>
        <strain evidence="2 3">ARSEF 6962</strain>
    </source>
</reference>
<name>A0A151GHQ0_DRECN</name>
<dbReference type="EMBL" id="LAYC01000002">
    <property type="protein sequence ID" value="KYK56589.1"/>
    <property type="molecule type" value="Genomic_DNA"/>
</dbReference>
<feature type="compositionally biased region" description="Low complexity" evidence="1">
    <location>
        <begin position="415"/>
        <end position="427"/>
    </location>
</feature>
<feature type="compositionally biased region" description="Low complexity" evidence="1">
    <location>
        <begin position="101"/>
        <end position="116"/>
    </location>
</feature>
<feature type="region of interest" description="Disordered" evidence="1">
    <location>
        <begin position="1"/>
        <end position="373"/>
    </location>
</feature>
<feature type="region of interest" description="Disordered" evidence="1">
    <location>
        <begin position="414"/>
        <end position="480"/>
    </location>
</feature>
<gene>
    <name evidence="2" type="ORF">DCS_03590</name>
</gene>
<feature type="compositionally biased region" description="Low complexity" evidence="1">
    <location>
        <begin position="341"/>
        <end position="351"/>
    </location>
</feature>
<evidence type="ECO:0000313" key="3">
    <source>
        <dbReference type="Proteomes" id="UP000076580"/>
    </source>
</evidence>
<keyword evidence="3" id="KW-1185">Reference proteome</keyword>
<comment type="caution">
    <text evidence="2">The sequence shown here is derived from an EMBL/GenBank/DDBJ whole genome shotgun (WGS) entry which is preliminary data.</text>
</comment>
<accession>A0A151GHQ0</accession>
<dbReference type="Proteomes" id="UP000076580">
    <property type="component" value="Chromosome 02"/>
</dbReference>
<feature type="compositionally biased region" description="Basic and acidic residues" evidence="1">
    <location>
        <begin position="322"/>
        <end position="331"/>
    </location>
</feature>
<evidence type="ECO:0000313" key="2">
    <source>
        <dbReference type="EMBL" id="KYK56589.1"/>
    </source>
</evidence>
<evidence type="ECO:0000256" key="1">
    <source>
        <dbReference type="SAM" id="MobiDB-lite"/>
    </source>
</evidence>
<organism evidence="2 3">
    <name type="scientific">Drechmeria coniospora</name>
    <name type="common">Nematophagous fungus</name>
    <name type="synonym">Meria coniospora</name>
    <dbReference type="NCBI Taxonomy" id="98403"/>
    <lineage>
        <taxon>Eukaryota</taxon>
        <taxon>Fungi</taxon>
        <taxon>Dikarya</taxon>
        <taxon>Ascomycota</taxon>
        <taxon>Pezizomycotina</taxon>
        <taxon>Sordariomycetes</taxon>
        <taxon>Hypocreomycetidae</taxon>
        <taxon>Hypocreales</taxon>
        <taxon>Ophiocordycipitaceae</taxon>
        <taxon>Drechmeria</taxon>
    </lineage>
</organism>
<dbReference type="GeneID" id="63716233"/>
<protein>
    <submittedName>
        <fullName evidence="2">Uncharacterized protein</fullName>
    </submittedName>
</protein>